<comment type="caution">
    <text evidence="1">The sequence shown here is derived from an EMBL/GenBank/DDBJ whole genome shotgun (WGS) entry which is preliminary data.</text>
</comment>
<keyword evidence="2" id="KW-1185">Reference proteome</keyword>
<dbReference type="AlphaFoldDB" id="A0A3E0WHJ1"/>
<dbReference type="EMBL" id="NFZW01000045">
    <property type="protein sequence ID" value="RFA31631.1"/>
    <property type="molecule type" value="Genomic_DNA"/>
</dbReference>
<proteinExistence type="predicted"/>
<dbReference type="Proteomes" id="UP000256763">
    <property type="component" value="Unassembled WGS sequence"/>
</dbReference>
<name>A0A3E0WHJ1_9GAMM</name>
<protein>
    <submittedName>
        <fullName evidence="1">Uncharacterized protein</fullName>
    </submittedName>
</protein>
<sequence length="117" mass="13502">MGVCMEKLQPFFRRRPSKSRLILFLVAEGYSVPDLLRMSVKELSSLDLPEEISHYRDETLLFIKDTSEGAPAFQFKNGRPMLYGDFHRVISMATRYVLDKPLSQVAFQEHVSSQEDS</sequence>
<evidence type="ECO:0000313" key="1">
    <source>
        <dbReference type="EMBL" id="RFA31631.1"/>
    </source>
</evidence>
<gene>
    <name evidence="1" type="ORF">CAL65_22050</name>
</gene>
<evidence type="ECO:0000313" key="2">
    <source>
        <dbReference type="Proteomes" id="UP000256763"/>
    </source>
</evidence>
<reference evidence="2" key="1">
    <citation type="submission" date="2017-05" db="EMBL/GenBank/DDBJ databases">
        <authorList>
            <person name="Sharma S."/>
            <person name="Sidhu C."/>
            <person name="Pinnaka A.K."/>
        </authorList>
    </citation>
    <scope>NUCLEOTIDE SEQUENCE [LARGE SCALE GENOMIC DNA]</scope>
    <source>
        <strain evidence="2">AK93</strain>
    </source>
</reference>
<accession>A0A3E0WHJ1</accession>
<organism evidence="1 2">
    <name type="scientific">Alkalilimnicola ehrlichii</name>
    <dbReference type="NCBI Taxonomy" id="351052"/>
    <lineage>
        <taxon>Bacteria</taxon>
        <taxon>Pseudomonadati</taxon>
        <taxon>Pseudomonadota</taxon>
        <taxon>Gammaproteobacteria</taxon>
        <taxon>Chromatiales</taxon>
        <taxon>Ectothiorhodospiraceae</taxon>
        <taxon>Alkalilimnicola</taxon>
    </lineage>
</organism>